<keyword evidence="1" id="KW-1133">Transmembrane helix</keyword>
<dbReference type="Pfam" id="PF15049">
    <property type="entry name" value="DUF4534"/>
    <property type="match status" value="1"/>
</dbReference>
<dbReference type="RefSeq" id="XP_006860639.1">
    <property type="nucleotide sequence ID" value="XM_006860577.1"/>
</dbReference>
<feature type="transmembrane region" description="Helical" evidence="1">
    <location>
        <begin position="94"/>
        <end position="114"/>
    </location>
</feature>
<dbReference type="InterPro" id="IPR027862">
    <property type="entry name" value="DUF4534"/>
</dbReference>
<dbReference type="AlphaFoldDB" id="A0A9B0WK61"/>
<dbReference type="PANTHER" id="PTHR34928">
    <property type="entry name" value="TRANSMEMBRANE PROTEIN 217"/>
    <property type="match status" value="1"/>
</dbReference>
<gene>
    <name evidence="3" type="primary">LOC102838188</name>
</gene>
<reference evidence="3" key="1">
    <citation type="submission" date="2025-08" db="UniProtKB">
        <authorList>
            <consortium name="RefSeq"/>
        </authorList>
    </citation>
    <scope>IDENTIFICATION</scope>
    <source>
        <tissue evidence="3">Spleen</tissue>
    </source>
</reference>
<keyword evidence="2" id="KW-1185">Reference proteome</keyword>
<name>A0A9B0WK61_CHRAS</name>
<accession>A0A9B0WK61</accession>
<keyword evidence="1" id="KW-0812">Transmembrane</keyword>
<protein>
    <submittedName>
        <fullName evidence="3">Transmembrane protein 217-like</fullName>
    </submittedName>
</protein>
<dbReference type="GeneID" id="102838188"/>
<evidence type="ECO:0000313" key="2">
    <source>
        <dbReference type="Proteomes" id="UP000504623"/>
    </source>
</evidence>
<evidence type="ECO:0000256" key="1">
    <source>
        <dbReference type="SAM" id="Phobius"/>
    </source>
</evidence>
<feature type="transmembrane region" description="Helical" evidence="1">
    <location>
        <begin position="126"/>
        <end position="147"/>
    </location>
</feature>
<dbReference type="Proteomes" id="UP000504623">
    <property type="component" value="Unplaced"/>
</dbReference>
<organism evidence="2 3">
    <name type="scientific">Chrysochloris asiatica</name>
    <name type="common">Cape golden mole</name>
    <dbReference type="NCBI Taxonomy" id="185453"/>
    <lineage>
        <taxon>Eukaryota</taxon>
        <taxon>Metazoa</taxon>
        <taxon>Chordata</taxon>
        <taxon>Craniata</taxon>
        <taxon>Vertebrata</taxon>
        <taxon>Euteleostomi</taxon>
        <taxon>Mammalia</taxon>
        <taxon>Eutheria</taxon>
        <taxon>Afrotheria</taxon>
        <taxon>Chrysochloridae</taxon>
        <taxon>Chrysochlorinae</taxon>
        <taxon>Chrysochloris</taxon>
    </lineage>
</organism>
<proteinExistence type="predicted"/>
<keyword evidence="1" id="KW-0472">Membrane</keyword>
<feature type="transmembrane region" description="Helical" evidence="1">
    <location>
        <begin position="67"/>
        <end position="87"/>
    </location>
</feature>
<feature type="transmembrane region" description="Helical" evidence="1">
    <location>
        <begin position="12"/>
        <end position="32"/>
    </location>
</feature>
<dbReference type="PANTHER" id="PTHR34928:SF2">
    <property type="entry name" value="TRANSMEMBRANE PROTEIN 217"/>
    <property type="match status" value="1"/>
</dbReference>
<evidence type="ECO:0000313" key="3">
    <source>
        <dbReference type="RefSeq" id="XP_006860639.1"/>
    </source>
</evidence>
<dbReference type="OrthoDB" id="8878550at2759"/>
<sequence length="196" mass="23250">MREQHWCGMTPKIGTVLSGAFTIISTDMYLIFEEKYIKSSNCPEVELRNQGINNIISQYFRCWTFEIAFFMSLATIIISFLLLYSVYAQIFRGMMIYIIWIFLYESVSIIIQVLTNSNSALEAVRVIRWFGLVSRIFMHCFWMFYVITYMQIIYKSKSQGNILYNRRFSVGVREFPRRKSKSFSITNTINNVRSFH</sequence>